<accession>A0A0F3QBQ3</accession>
<dbReference type="EMBL" id="LAOI01000001">
    <property type="protein sequence ID" value="KJV89983.1"/>
    <property type="molecule type" value="Genomic_DNA"/>
</dbReference>
<proteinExistence type="predicted"/>
<dbReference type="RefSeq" id="WP_011477733.1">
    <property type="nucleotide sequence ID" value="NZ_LAOI01000001.1"/>
</dbReference>
<keyword evidence="2" id="KW-1185">Reference proteome</keyword>
<sequence length="55" mass="6516">MNIKLDSYEQDIEDNFEKHQEIDDPALITLFQKATKAHIDKKIYILKILQKLVSQ</sequence>
<dbReference type="PATRIC" id="fig|1359193.3.peg.944"/>
<name>A0A0F3QBQ3_RICBE</name>
<reference evidence="1 2" key="1">
    <citation type="submission" date="2015-02" db="EMBL/GenBank/DDBJ databases">
        <title>Genome Sequencing of Rickettsiales.</title>
        <authorList>
            <person name="Daugherty S.C."/>
            <person name="Su Q."/>
            <person name="Abolude K."/>
            <person name="Beier-Sexton M."/>
            <person name="Carlyon J.A."/>
            <person name="Carter R."/>
            <person name="Day N.P."/>
            <person name="Dumler S.J."/>
            <person name="Dyachenko V."/>
            <person name="Godinez A."/>
            <person name="Kurtti T.J."/>
            <person name="Lichay M."/>
            <person name="Mullins K.E."/>
            <person name="Ott S."/>
            <person name="Pappas-Brown V."/>
            <person name="Paris D.H."/>
            <person name="Patel P."/>
            <person name="Richards A.L."/>
            <person name="Sadzewicz L."/>
            <person name="Sears K."/>
            <person name="Seidman D."/>
            <person name="Sengamalay N."/>
            <person name="Stenos J."/>
            <person name="Tallon L.J."/>
            <person name="Vincent G."/>
            <person name="Fraser C.M."/>
            <person name="Munderloh U."/>
            <person name="Dunning-Hotopp J.C."/>
        </authorList>
    </citation>
    <scope>NUCLEOTIDE SEQUENCE [LARGE SCALE GENOMIC DNA]</scope>
    <source>
        <strain evidence="1 2">RML An4</strain>
    </source>
</reference>
<dbReference type="AlphaFoldDB" id="A0A0F3QBQ3"/>
<organism evidence="1 2">
    <name type="scientific">Rickettsia bellii str. RML An4</name>
    <dbReference type="NCBI Taxonomy" id="1359193"/>
    <lineage>
        <taxon>Bacteria</taxon>
        <taxon>Pseudomonadati</taxon>
        <taxon>Pseudomonadota</taxon>
        <taxon>Alphaproteobacteria</taxon>
        <taxon>Rickettsiales</taxon>
        <taxon>Rickettsiaceae</taxon>
        <taxon>Rickettsieae</taxon>
        <taxon>Rickettsia</taxon>
        <taxon>belli group</taxon>
    </lineage>
</organism>
<protein>
    <submittedName>
        <fullName evidence="1">Uncharacterized protein</fullName>
    </submittedName>
</protein>
<evidence type="ECO:0000313" key="1">
    <source>
        <dbReference type="EMBL" id="KJV89983.1"/>
    </source>
</evidence>
<evidence type="ECO:0000313" key="2">
    <source>
        <dbReference type="Proteomes" id="UP000033661"/>
    </source>
</evidence>
<gene>
    <name evidence="1" type="ORF">RBEAN4_0977</name>
</gene>
<comment type="caution">
    <text evidence="1">The sequence shown here is derived from an EMBL/GenBank/DDBJ whole genome shotgun (WGS) entry which is preliminary data.</text>
</comment>
<dbReference type="Proteomes" id="UP000033661">
    <property type="component" value="Unassembled WGS sequence"/>
</dbReference>